<dbReference type="GO" id="GO:0000978">
    <property type="term" value="F:RNA polymerase II cis-regulatory region sequence-specific DNA binding"/>
    <property type="evidence" value="ECO:0007669"/>
    <property type="project" value="TreeGrafter"/>
</dbReference>
<keyword evidence="4" id="KW-0804">Transcription</keyword>
<feature type="compositionally biased region" description="Low complexity" evidence="7">
    <location>
        <begin position="408"/>
        <end position="425"/>
    </location>
</feature>
<organism evidence="9">
    <name type="scientific">Timema bartmani</name>
    <dbReference type="NCBI Taxonomy" id="61472"/>
    <lineage>
        <taxon>Eukaryota</taxon>
        <taxon>Metazoa</taxon>
        <taxon>Ecdysozoa</taxon>
        <taxon>Arthropoda</taxon>
        <taxon>Hexapoda</taxon>
        <taxon>Insecta</taxon>
        <taxon>Pterygota</taxon>
        <taxon>Neoptera</taxon>
        <taxon>Polyneoptera</taxon>
        <taxon>Phasmatodea</taxon>
        <taxon>Timematodea</taxon>
        <taxon>Timematoidea</taxon>
        <taxon>Timematidae</taxon>
        <taxon>Timema</taxon>
    </lineage>
</organism>
<dbReference type="GO" id="GO:0000981">
    <property type="term" value="F:DNA-binding transcription factor activity, RNA polymerase II-specific"/>
    <property type="evidence" value="ECO:0007669"/>
    <property type="project" value="TreeGrafter"/>
</dbReference>
<reference evidence="9" key="1">
    <citation type="submission" date="2020-11" db="EMBL/GenBank/DDBJ databases">
        <authorList>
            <person name="Tran Van P."/>
        </authorList>
    </citation>
    <scope>NUCLEOTIDE SEQUENCE</scope>
</reference>
<dbReference type="SUPFAM" id="SSF57959">
    <property type="entry name" value="Leucine zipper domain"/>
    <property type="match status" value="1"/>
</dbReference>
<evidence type="ECO:0000256" key="7">
    <source>
        <dbReference type="SAM" id="MobiDB-lite"/>
    </source>
</evidence>
<evidence type="ECO:0000256" key="1">
    <source>
        <dbReference type="ARBA" id="ARBA00004648"/>
    </source>
</evidence>
<keyword evidence="6" id="KW-0175">Coiled coil</keyword>
<sequence>MSLANDISLMDFLFDREDPFMNLSEKDTNASLKMEHNKDVNMMNTEDWTNNDFLDSILKFDVDHPFLSSSELVSDPLHVDTTDGSVPPSTCSDSGLSSDQQLSPMLPEVDEDMLPGNLLSSTSSESGETFSSDQGSPRQEETVELDPSVFNLLDTSSMGEVKIEDNQAVISMNVLTSPQQRESIIIRNMPTVKRVPMGRQVLRVTPVTGNPRSILLPVSIKNMKDFRTIRIINTSSSGSSMKPLLLKSASPLIAKSEELGSLPVSSSEEGTEEEIMQSPSYPRLSLSPEEKRLLQKEGVRLPSHYPLTKQEERELKRIRRKIRNKISAQDSRKRKKEYIDGLEDRVKQCTEDNINLVRRMKLLQTQNQTLTAQIRRLQALLSRGTAQPATCLMVLMLSMALVMMPSLRPNGTTQSQTSTEMSQDQDISMPSESSSLPPIAGRSRSLLFSKSLIPEDSCVMSDLLDDLDSGVDTWDHDYEPGPPLKRTRSSAFYDEYKPAVLHATRNFIVPPIDDAWPPPKHPVAETKVNMTDAGGTHTIVINVPEERG</sequence>
<feature type="region of interest" description="Disordered" evidence="7">
    <location>
        <begin position="76"/>
        <end position="145"/>
    </location>
</feature>
<dbReference type="GO" id="GO:0005634">
    <property type="term" value="C:nucleus"/>
    <property type="evidence" value="ECO:0007669"/>
    <property type="project" value="TreeGrafter"/>
</dbReference>
<evidence type="ECO:0000256" key="5">
    <source>
        <dbReference type="ARBA" id="ARBA00023242"/>
    </source>
</evidence>
<evidence type="ECO:0000256" key="2">
    <source>
        <dbReference type="ARBA" id="ARBA00023015"/>
    </source>
</evidence>
<dbReference type="PANTHER" id="PTHR45996:SF3">
    <property type="entry name" value="CREB-H TRANSCRIPTION FACTOR HOMOLOG LET-607"/>
    <property type="match status" value="1"/>
</dbReference>
<comment type="subcellular location">
    <subcellularLocation>
        <location evidence="1">Endoplasmic reticulum membrane</location>
        <topology evidence="1">Single-pass type II membrane protein</topology>
    </subcellularLocation>
</comment>
<feature type="compositionally biased region" description="Low complexity" evidence="7">
    <location>
        <begin position="120"/>
        <end position="132"/>
    </location>
</feature>
<dbReference type="AlphaFoldDB" id="A0A7R9I0P5"/>
<feature type="domain" description="BZIP" evidence="8">
    <location>
        <begin position="314"/>
        <end position="377"/>
    </location>
</feature>
<dbReference type="Gene3D" id="1.20.5.170">
    <property type="match status" value="1"/>
</dbReference>
<evidence type="ECO:0000256" key="6">
    <source>
        <dbReference type="SAM" id="Coils"/>
    </source>
</evidence>
<evidence type="ECO:0000256" key="3">
    <source>
        <dbReference type="ARBA" id="ARBA00023125"/>
    </source>
</evidence>
<evidence type="ECO:0000256" key="4">
    <source>
        <dbReference type="ARBA" id="ARBA00023163"/>
    </source>
</evidence>
<keyword evidence="3" id="KW-0238">DNA-binding</keyword>
<gene>
    <name evidence="9" type="ORF">TBIB3V08_LOCUS5677</name>
</gene>
<proteinExistence type="predicted"/>
<keyword evidence="5" id="KW-0539">Nucleus</keyword>
<dbReference type="InterPro" id="IPR046347">
    <property type="entry name" value="bZIP_sf"/>
</dbReference>
<dbReference type="CDD" id="cd14689">
    <property type="entry name" value="bZIP_CREB3"/>
    <property type="match status" value="1"/>
</dbReference>
<keyword evidence="2" id="KW-0805">Transcription regulation</keyword>
<name>A0A7R9I0P5_9NEOP</name>
<evidence type="ECO:0000259" key="8">
    <source>
        <dbReference type="PROSITE" id="PS50217"/>
    </source>
</evidence>
<dbReference type="GO" id="GO:0005789">
    <property type="term" value="C:endoplasmic reticulum membrane"/>
    <property type="evidence" value="ECO:0007669"/>
    <property type="project" value="UniProtKB-SubCell"/>
</dbReference>
<feature type="coiled-coil region" evidence="6">
    <location>
        <begin position="308"/>
        <end position="380"/>
    </location>
</feature>
<feature type="compositionally biased region" description="Polar residues" evidence="7">
    <location>
        <begin position="426"/>
        <end position="436"/>
    </location>
</feature>
<evidence type="ECO:0000313" key="9">
    <source>
        <dbReference type="EMBL" id="CAD7443267.1"/>
    </source>
</evidence>
<feature type="region of interest" description="Disordered" evidence="7">
    <location>
        <begin position="408"/>
        <end position="438"/>
    </location>
</feature>
<dbReference type="PANTHER" id="PTHR45996">
    <property type="entry name" value="AGAP001464-PB"/>
    <property type="match status" value="1"/>
</dbReference>
<feature type="compositionally biased region" description="Polar residues" evidence="7">
    <location>
        <begin position="82"/>
        <end position="91"/>
    </location>
</feature>
<dbReference type="EMBL" id="OD566055">
    <property type="protein sequence ID" value="CAD7443267.1"/>
    <property type="molecule type" value="Genomic_DNA"/>
</dbReference>
<dbReference type="SMART" id="SM00338">
    <property type="entry name" value="BRLZ"/>
    <property type="match status" value="1"/>
</dbReference>
<feature type="compositionally biased region" description="Low complexity" evidence="7">
    <location>
        <begin position="92"/>
        <end position="103"/>
    </location>
</feature>
<feature type="region of interest" description="Disordered" evidence="7">
    <location>
        <begin position="260"/>
        <end position="283"/>
    </location>
</feature>
<dbReference type="Pfam" id="PF00170">
    <property type="entry name" value="bZIP_1"/>
    <property type="match status" value="1"/>
</dbReference>
<protein>
    <recommendedName>
        <fullName evidence="8">BZIP domain-containing protein</fullName>
    </recommendedName>
</protein>
<dbReference type="InterPro" id="IPR051381">
    <property type="entry name" value="CREB_ATF_subfamily"/>
</dbReference>
<accession>A0A7R9I0P5</accession>
<dbReference type="InterPro" id="IPR004827">
    <property type="entry name" value="bZIP"/>
</dbReference>
<dbReference type="PROSITE" id="PS50217">
    <property type="entry name" value="BZIP"/>
    <property type="match status" value="1"/>
</dbReference>